<dbReference type="OrthoDB" id="1521716at2"/>
<name>A0A1I0SC83_9BACT</name>
<sequence length="466" mass="49658">MKKNYSLLLLNLLIASSWLSCKKGDDIASHVKPVAMLPVEIKTNRTLHSDTVYTFESNVVVKDNAVLTIEPGTVIKFQKGKGAAGYFAITRGAKIIAEGTADKPIVFTSGKPAGERLHGDWVGLYIFGNAPVSTYDESTGGAGTEMSLTEAMGASAPKGGGNDPADNSGVLKYVRIEFAGNTGNGDGYGFACVGVGAGTIIENVSSSYTQVSGMGFFGGTVNARHLVAFSNRVASIIYSNGYTGKQQFVVSYKHPYFGSTGTSFISTCDALMVFNDIKGYPLTDNTRPVLSNFTVIGPYNNPGYNNALPWNAALNVTNGGAFVLRNTILMGMPKGGIKFSEDMAAQRLLNGESAFSANLVHSNIATDAFTVNPDAVYSIDAAAVTTYALDHKNKMYATPAEINLADPFNFSQPGLLPKGGEPAMSGADFDGDDFKSFFTKVNYIGAFGTENWLDKWTNFYPVSTNY</sequence>
<protein>
    <recommendedName>
        <fullName evidence="3">T9SS C-terminal target domain-containing protein</fullName>
    </recommendedName>
</protein>
<reference evidence="2" key="1">
    <citation type="submission" date="2016-10" db="EMBL/GenBank/DDBJ databases">
        <authorList>
            <person name="Varghese N."/>
            <person name="Submissions S."/>
        </authorList>
    </citation>
    <scope>NUCLEOTIDE SEQUENCE [LARGE SCALE GENOMIC DNA]</scope>
    <source>
        <strain evidence="2">DSM 3695</strain>
    </source>
</reference>
<evidence type="ECO:0000313" key="2">
    <source>
        <dbReference type="Proteomes" id="UP000199310"/>
    </source>
</evidence>
<dbReference type="STRING" id="29529.SAMN04488122_5418"/>
<accession>A0A1I0SC83</accession>
<dbReference type="Proteomes" id="UP000199310">
    <property type="component" value="Unassembled WGS sequence"/>
</dbReference>
<organism evidence="1 2">
    <name type="scientific">Chitinophaga arvensicola</name>
    <dbReference type="NCBI Taxonomy" id="29529"/>
    <lineage>
        <taxon>Bacteria</taxon>
        <taxon>Pseudomonadati</taxon>
        <taxon>Bacteroidota</taxon>
        <taxon>Chitinophagia</taxon>
        <taxon>Chitinophagales</taxon>
        <taxon>Chitinophagaceae</taxon>
        <taxon>Chitinophaga</taxon>
    </lineage>
</organism>
<dbReference type="RefSeq" id="WP_089900430.1">
    <property type="nucleotide sequence ID" value="NZ_FOJG01000002.1"/>
</dbReference>
<proteinExistence type="predicted"/>
<gene>
    <name evidence="1" type="ORF">SAMN04488122_5418</name>
</gene>
<evidence type="ECO:0000313" key="1">
    <source>
        <dbReference type="EMBL" id="SEW53326.1"/>
    </source>
</evidence>
<dbReference type="EMBL" id="FOJG01000002">
    <property type="protein sequence ID" value="SEW53326.1"/>
    <property type="molecule type" value="Genomic_DNA"/>
</dbReference>
<dbReference type="PROSITE" id="PS51257">
    <property type="entry name" value="PROKAR_LIPOPROTEIN"/>
    <property type="match status" value="1"/>
</dbReference>
<dbReference type="AlphaFoldDB" id="A0A1I0SC83"/>
<dbReference type="PANTHER" id="PTHR41339:SF1">
    <property type="entry name" value="SECRETED PROTEIN"/>
    <property type="match status" value="1"/>
</dbReference>
<keyword evidence="2" id="KW-1185">Reference proteome</keyword>
<evidence type="ECO:0008006" key="3">
    <source>
        <dbReference type="Google" id="ProtNLM"/>
    </source>
</evidence>
<dbReference type="PANTHER" id="PTHR41339">
    <property type="entry name" value="LIPL48"/>
    <property type="match status" value="1"/>
</dbReference>